<name>A0AA36GFB0_CYLNA</name>
<dbReference type="PANTHER" id="PTHR33444:SF2">
    <property type="entry name" value="MARVEL DOMAIN-CONTAINING PROTEIN"/>
    <property type="match status" value="1"/>
</dbReference>
<dbReference type="Proteomes" id="UP001176961">
    <property type="component" value="Unassembled WGS sequence"/>
</dbReference>
<dbReference type="InterPro" id="IPR040350">
    <property type="entry name" value="TMEM272"/>
</dbReference>
<dbReference type="PANTHER" id="PTHR33444">
    <property type="entry name" value="SI:DKEY-19B23.12-RELATED"/>
    <property type="match status" value="1"/>
</dbReference>
<keyword evidence="1" id="KW-1133">Transmembrane helix</keyword>
<reference evidence="2" key="1">
    <citation type="submission" date="2023-07" db="EMBL/GenBank/DDBJ databases">
        <authorList>
            <consortium name="CYATHOMIX"/>
        </authorList>
    </citation>
    <scope>NUCLEOTIDE SEQUENCE</scope>
    <source>
        <strain evidence="2">N/A</strain>
    </source>
</reference>
<organism evidence="2 3">
    <name type="scientific">Cylicocyclus nassatus</name>
    <name type="common">Nematode worm</name>
    <dbReference type="NCBI Taxonomy" id="53992"/>
    <lineage>
        <taxon>Eukaryota</taxon>
        <taxon>Metazoa</taxon>
        <taxon>Ecdysozoa</taxon>
        <taxon>Nematoda</taxon>
        <taxon>Chromadorea</taxon>
        <taxon>Rhabditida</taxon>
        <taxon>Rhabditina</taxon>
        <taxon>Rhabditomorpha</taxon>
        <taxon>Strongyloidea</taxon>
        <taxon>Strongylidae</taxon>
        <taxon>Cylicocyclus</taxon>
    </lineage>
</organism>
<keyword evidence="1" id="KW-0472">Membrane</keyword>
<dbReference type="AlphaFoldDB" id="A0AA36GFB0"/>
<protein>
    <recommendedName>
        <fullName evidence="4">Transmembrane protein</fullName>
    </recommendedName>
</protein>
<gene>
    <name evidence="2" type="ORF">CYNAS_LOCUS2122</name>
</gene>
<feature type="transmembrane region" description="Helical" evidence="1">
    <location>
        <begin position="85"/>
        <end position="109"/>
    </location>
</feature>
<proteinExistence type="predicted"/>
<sequence length="138" mass="15399">MSTTEGHDEEPERRPPDVVLASILESLRAEASVRERSQLVRESLHELARTIIAIVIFAVLLCIAITEFLVGVIKVNSCPISRYVPIWLIVSGATSFVRNVAGIFFSIWADNGLVLDVQHLRQGRLRGRKPKLLRSVSL</sequence>
<accession>A0AA36GFB0</accession>
<dbReference type="EMBL" id="CATQJL010000001">
    <property type="protein sequence ID" value="CAJ0590139.1"/>
    <property type="molecule type" value="Genomic_DNA"/>
</dbReference>
<evidence type="ECO:0000256" key="1">
    <source>
        <dbReference type="SAM" id="Phobius"/>
    </source>
</evidence>
<evidence type="ECO:0000313" key="3">
    <source>
        <dbReference type="Proteomes" id="UP001176961"/>
    </source>
</evidence>
<feature type="transmembrane region" description="Helical" evidence="1">
    <location>
        <begin position="51"/>
        <end position="73"/>
    </location>
</feature>
<keyword evidence="3" id="KW-1185">Reference proteome</keyword>
<keyword evidence="1" id="KW-0812">Transmembrane</keyword>
<evidence type="ECO:0008006" key="4">
    <source>
        <dbReference type="Google" id="ProtNLM"/>
    </source>
</evidence>
<evidence type="ECO:0000313" key="2">
    <source>
        <dbReference type="EMBL" id="CAJ0590139.1"/>
    </source>
</evidence>
<comment type="caution">
    <text evidence="2">The sequence shown here is derived from an EMBL/GenBank/DDBJ whole genome shotgun (WGS) entry which is preliminary data.</text>
</comment>